<sequence>MFLLSEEVKIDKICEIEFMNQKPKIVCLLSDYVLIKMCVRDVSLIEGRTNLIFKMYKGWRNEKFRGIVVKGAIFKIEEHPSTRIIVRTAHNRFKSMAILPREYKHLVKEYMPITICLDWE</sequence>
<organism evidence="1 2">
    <name type="scientific">Vairimorpha apis BRL 01</name>
    <dbReference type="NCBI Taxonomy" id="1037528"/>
    <lineage>
        <taxon>Eukaryota</taxon>
        <taxon>Fungi</taxon>
        <taxon>Fungi incertae sedis</taxon>
        <taxon>Microsporidia</taxon>
        <taxon>Nosematidae</taxon>
        <taxon>Vairimorpha</taxon>
    </lineage>
</organism>
<protein>
    <submittedName>
        <fullName evidence="1">Uncharacterized protein</fullName>
    </submittedName>
</protein>
<keyword evidence="2" id="KW-1185">Reference proteome</keyword>
<accession>T0MGW1</accession>
<gene>
    <name evidence="1" type="ORF">NAPIS_ORF00066</name>
</gene>
<reference evidence="1 2" key="1">
    <citation type="journal article" date="2013" name="BMC Genomics">
        <title>Genome sequencing and comparative genomics of honey bee microsporidia, Nosema apis reveal novel insights into host-parasite interactions.</title>
        <authorList>
            <person name="Chen Yp."/>
            <person name="Pettis J.S."/>
            <person name="Zhao Y."/>
            <person name="Liu X."/>
            <person name="Tallon L.J."/>
            <person name="Sadzewicz L.D."/>
            <person name="Li R."/>
            <person name="Zheng H."/>
            <person name="Huang S."/>
            <person name="Zhang X."/>
            <person name="Hamilton M.C."/>
            <person name="Pernal S.F."/>
            <person name="Melathopoulos A.P."/>
            <person name="Yan X."/>
            <person name="Evans J.D."/>
        </authorList>
    </citation>
    <scope>NUCLEOTIDE SEQUENCE [LARGE SCALE GENOMIC DNA]</scope>
    <source>
        <strain evidence="1 2">BRL 01</strain>
    </source>
</reference>
<evidence type="ECO:0000313" key="1">
    <source>
        <dbReference type="EMBL" id="EQB62351.1"/>
    </source>
</evidence>
<name>T0MGW1_9MICR</name>
<evidence type="ECO:0000313" key="2">
    <source>
        <dbReference type="Proteomes" id="UP000053780"/>
    </source>
</evidence>
<dbReference type="Proteomes" id="UP000053780">
    <property type="component" value="Unassembled WGS sequence"/>
</dbReference>
<dbReference type="AlphaFoldDB" id="T0MGW1"/>
<dbReference type="VEuPathDB" id="MicrosporidiaDB:NAPIS_ORF00066"/>
<proteinExistence type="predicted"/>
<dbReference type="HOGENOM" id="CLU_2050280_0_0_1"/>
<dbReference type="EMBL" id="KE646870">
    <property type="protein sequence ID" value="EQB62351.1"/>
    <property type="molecule type" value="Genomic_DNA"/>
</dbReference>